<keyword evidence="2" id="KW-1185">Reference proteome</keyword>
<reference evidence="1 2" key="1">
    <citation type="submission" date="2019-12" db="EMBL/GenBank/DDBJ databases">
        <title>Auraticoccus cholistani sp. nov., an actinomycete isolated from soil of Cholistan desert.</title>
        <authorList>
            <person name="Cheema M.T."/>
        </authorList>
    </citation>
    <scope>NUCLEOTIDE SEQUENCE [LARGE SCALE GENOMIC DNA]</scope>
    <source>
        <strain evidence="1 2">F435</strain>
    </source>
</reference>
<dbReference type="SUPFAM" id="SSF53850">
    <property type="entry name" value="Periplasmic binding protein-like II"/>
    <property type="match status" value="1"/>
</dbReference>
<dbReference type="EMBL" id="WPCU01000010">
    <property type="protein sequence ID" value="MVA77248.1"/>
    <property type="molecule type" value="Genomic_DNA"/>
</dbReference>
<dbReference type="PANTHER" id="PTHR43649:SF12">
    <property type="entry name" value="DIACETYLCHITOBIOSE BINDING PROTEIN DASA"/>
    <property type="match status" value="1"/>
</dbReference>
<sequence length="560" mass="61544">MTNDRGRLRTAARRGGALTVAATVVLAAAACSGSGEPTEEESVGGPAQLSVFAPQGPEQDLATNVFTQQLSEQFDIEFSWQTTTWDGVPAAEKRNIALASGDYPDLFLLIPWVDQFRPADVMRLGQQGVALPLNDLIREHAPNIQAALDSSADLRAMSTAPDGNIYGLPQLVECYHCSYQAKLWMNSEWLEELGLDQPTTTEEMREVLRAFKTRDPNGNGEADEVPLSASVRDDLIPYFMNSFIYDPQGTSGNNRSTLVLNQGRVDLQANKEGWREGLRYIKSLWDEDLIDPGAFTQNPDALQQIGDNSEAVILGSATVLHPAIAVTLGQEDGRDKDYDPVPPLTGPTGAAYAAYNFPSVPGATFVLTNKASANDQVAAIKMLDYIYTTQGQTEGIHGEKGVDWTDPEEGDIALDPAVEPLYKVLPAEDEGTPRNSKWEALAQYNNTLAYRNAMVVPEDIYDPAGYERRLFEATQLYAGKEDKAQVFPSWGIWVDPADATEMAQLQTNIENYVTQNSLAFITGSKDLDADWDAYVQGFEGLQLGRYLELQQAAYDQYLTR</sequence>
<evidence type="ECO:0000313" key="1">
    <source>
        <dbReference type="EMBL" id="MVA77248.1"/>
    </source>
</evidence>
<accession>A0A6A9UWZ3</accession>
<dbReference type="RefSeq" id="WP_156611393.1">
    <property type="nucleotide sequence ID" value="NZ_WPCU01000010.1"/>
</dbReference>
<dbReference type="PANTHER" id="PTHR43649">
    <property type="entry name" value="ARABINOSE-BINDING PROTEIN-RELATED"/>
    <property type="match status" value="1"/>
</dbReference>
<dbReference type="InterPro" id="IPR050490">
    <property type="entry name" value="Bact_solute-bd_prot1"/>
</dbReference>
<dbReference type="PROSITE" id="PS51257">
    <property type="entry name" value="PROKAR_LIPOPROTEIN"/>
    <property type="match status" value="1"/>
</dbReference>
<proteinExistence type="predicted"/>
<protein>
    <submittedName>
        <fullName evidence="1">Extracellular solute-binding protein</fullName>
    </submittedName>
</protein>
<evidence type="ECO:0000313" key="2">
    <source>
        <dbReference type="Proteomes" id="UP000435304"/>
    </source>
</evidence>
<dbReference type="Proteomes" id="UP000435304">
    <property type="component" value="Unassembled WGS sequence"/>
</dbReference>
<gene>
    <name evidence="1" type="ORF">GC722_14630</name>
</gene>
<organism evidence="1 2">
    <name type="scientific">Auraticoccus cholistanensis</name>
    <dbReference type="NCBI Taxonomy" id="2656650"/>
    <lineage>
        <taxon>Bacteria</taxon>
        <taxon>Bacillati</taxon>
        <taxon>Actinomycetota</taxon>
        <taxon>Actinomycetes</taxon>
        <taxon>Propionibacteriales</taxon>
        <taxon>Propionibacteriaceae</taxon>
        <taxon>Auraticoccus</taxon>
    </lineage>
</organism>
<comment type="caution">
    <text evidence="1">The sequence shown here is derived from an EMBL/GenBank/DDBJ whole genome shotgun (WGS) entry which is preliminary data.</text>
</comment>
<name>A0A6A9UWZ3_9ACTN</name>
<dbReference type="AlphaFoldDB" id="A0A6A9UWZ3"/>
<dbReference type="Gene3D" id="3.40.190.10">
    <property type="entry name" value="Periplasmic binding protein-like II"/>
    <property type="match status" value="2"/>
</dbReference>